<accession>A0A0C9MFC2</accession>
<proteinExistence type="predicted"/>
<evidence type="ECO:0000313" key="1">
    <source>
        <dbReference type="EMBL" id="GAN09406.1"/>
    </source>
</evidence>
<dbReference type="EMBL" id="DF836554">
    <property type="protein sequence ID" value="GAN09406.1"/>
    <property type="molecule type" value="Genomic_DNA"/>
</dbReference>
<organism evidence="1">
    <name type="scientific">Mucor ambiguus</name>
    <dbReference type="NCBI Taxonomy" id="91626"/>
    <lineage>
        <taxon>Eukaryota</taxon>
        <taxon>Fungi</taxon>
        <taxon>Fungi incertae sedis</taxon>
        <taxon>Mucoromycota</taxon>
        <taxon>Mucoromycotina</taxon>
        <taxon>Mucoromycetes</taxon>
        <taxon>Mucorales</taxon>
        <taxon>Mucorineae</taxon>
        <taxon>Mucoraceae</taxon>
        <taxon>Mucor</taxon>
    </lineage>
</organism>
<sequence>MGETIIKREKKVLIDNLHGDIVNFHDGDSFSEYKREWTRSVLAYAKVKTIDLTRAPKPNWKDISTAAIDKLVSNSYDFKMNS</sequence>
<gene>
    <name evidence="1" type="ORF">MAM1_0265c08933</name>
</gene>
<name>A0A0C9MFC2_9FUNG</name>
<evidence type="ECO:0000313" key="2">
    <source>
        <dbReference type="Proteomes" id="UP000053815"/>
    </source>
</evidence>
<dbReference type="Proteomes" id="UP000053815">
    <property type="component" value="Unassembled WGS sequence"/>
</dbReference>
<keyword evidence="2" id="KW-1185">Reference proteome</keyword>
<protein>
    <submittedName>
        <fullName evidence="1">Uncharacterized protein</fullName>
    </submittedName>
</protein>
<reference evidence="1" key="1">
    <citation type="submission" date="2014-09" db="EMBL/GenBank/DDBJ databases">
        <title>Draft genome sequence of an oleaginous Mucoromycotina fungus Mucor ambiguus NBRC6742.</title>
        <authorList>
            <person name="Takeda I."/>
            <person name="Yamane N."/>
            <person name="Morita T."/>
            <person name="Tamano K."/>
            <person name="Machida M."/>
            <person name="Baker S."/>
            <person name="Koike H."/>
        </authorList>
    </citation>
    <scope>NUCLEOTIDE SEQUENCE</scope>
    <source>
        <strain evidence="1">NBRC 6742</strain>
    </source>
</reference>
<dbReference type="AlphaFoldDB" id="A0A0C9MFC2"/>